<dbReference type="GO" id="GO:0004582">
    <property type="term" value="F:dolichyl-phosphate beta-D-mannosyltransferase activity"/>
    <property type="evidence" value="ECO:0007669"/>
    <property type="project" value="InterPro"/>
</dbReference>
<dbReference type="EMBL" id="CAMXCM010000001">
    <property type="protein sequence ID" value="CAI3922490.1"/>
    <property type="molecule type" value="Genomic_DNA"/>
</dbReference>
<protein>
    <submittedName>
        <fullName evidence="5 6">Glycosyltransferase involved in cell wall bisynthesis (WcaA)</fullName>
    </submittedName>
</protein>
<organism evidence="5 7">
    <name type="scientific">Commensalibacter communis</name>
    <dbReference type="NCBI Taxonomy" id="2972786"/>
    <lineage>
        <taxon>Bacteria</taxon>
        <taxon>Pseudomonadati</taxon>
        <taxon>Pseudomonadota</taxon>
        <taxon>Alphaproteobacteria</taxon>
        <taxon>Acetobacterales</taxon>
        <taxon>Acetobacteraceae</taxon>
    </lineage>
</organism>
<keyword evidence="3" id="KW-0808">Transferase</keyword>
<evidence type="ECO:0000313" key="8">
    <source>
        <dbReference type="Proteomes" id="UP001154259"/>
    </source>
</evidence>
<evidence type="ECO:0000313" key="6">
    <source>
        <dbReference type="EMBL" id="CAI3938632.1"/>
    </source>
</evidence>
<evidence type="ECO:0000313" key="7">
    <source>
        <dbReference type="Proteomes" id="UP001154255"/>
    </source>
</evidence>
<evidence type="ECO:0000259" key="4">
    <source>
        <dbReference type="Pfam" id="PF00535"/>
    </source>
</evidence>
<name>A0A9W4XC43_9PROT</name>
<dbReference type="SUPFAM" id="SSF53448">
    <property type="entry name" value="Nucleotide-diphospho-sugar transferases"/>
    <property type="match status" value="1"/>
</dbReference>
<dbReference type="GeneID" id="83711166"/>
<dbReference type="EMBL" id="CAMXCS010000001">
    <property type="protein sequence ID" value="CAI3938632.1"/>
    <property type="molecule type" value="Genomic_DNA"/>
</dbReference>
<accession>A0A9W4XC43</accession>
<dbReference type="InterPro" id="IPR001173">
    <property type="entry name" value="Glyco_trans_2-like"/>
</dbReference>
<keyword evidence="8" id="KW-1185">Reference proteome</keyword>
<dbReference type="GO" id="GO:0009247">
    <property type="term" value="P:glycolipid biosynthetic process"/>
    <property type="evidence" value="ECO:0007669"/>
    <property type="project" value="TreeGrafter"/>
</dbReference>
<evidence type="ECO:0000256" key="3">
    <source>
        <dbReference type="ARBA" id="ARBA00022679"/>
    </source>
</evidence>
<keyword evidence="2" id="KW-0328">Glycosyltransferase</keyword>
<comment type="similarity">
    <text evidence="1">Belongs to the glycosyltransferase 2 family.</text>
</comment>
<reference evidence="5" key="1">
    <citation type="submission" date="2022-10" db="EMBL/GenBank/DDBJ databases">
        <authorList>
            <person name="Botero Cardona J."/>
        </authorList>
    </citation>
    <scope>NUCLEOTIDE SEQUENCE</scope>
    <source>
        <strain evidence="5">LMG 31819</strain>
        <strain evidence="6">R-53529</strain>
    </source>
</reference>
<dbReference type="RefSeq" id="WP_271789391.1">
    <property type="nucleotide sequence ID" value="NZ_CAMXCJ010000001.1"/>
</dbReference>
<proteinExistence type="inferred from homology"/>
<evidence type="ECO:0000256" key="2">
    <source>
        <dbReference type="ARBA" id="ARBA00022676"/>
    </source>
</evidence>
<dbReference type="Proteomes" id="UP001154259">
    <property type="component" value="Unassembled WGS sequence"/>
</dbReference>
<dbReference type="Gene3D" id="3.90.550.10">
    <property type="entry name" value="Spore Coat Polysaccharide Biosynthesis Protein SpsA, Chain A"/>
    <property type="match status" value="1"/>
</dbReference>
<evidence type="ECO:0000256" key="1">
    <source>
        <dbReference type="ARBA" id="ARBA00006739"/>
    </source>
</evidence>
<dbReference type="Pfam" id="PF00535">
    <property type="entry name" value="Glycos_transf_2"/>
    <property type="match status" value="1"/>
</dbReference>
<dbReference type="AlphaFoldDB" id="A0A9W4XC43"/>
<dbReference type="GO" id="GO:0016020">
    <property type="term" value="C:membrane"/>
    <property type="evidence" value="ECO:0007669"/>
    <property type="project" value="GOC"/>
</dbReference>
<evidence type="ECO:0000313" key="5">
    <source>
        <dbReference type="EMBL" id="CAI3922490.1"/>
    </source>
</evidence>
<dbReference type="InterPro" id="IPR029044">
    <property type="entry name" value="Nucleotide-diphossugar_trans"/>
</dbReference>
<gene>
    <name evidence="6" type="ORF">R53529_LOCUS976</name>
    <name evidence="5" type="ORF">R53530_LOCUS125</name>
</gene>
<dbReference type="Proteomes" id="UP001154255">
    <property type="component" value="Unassembled WGS sequence"/>
</dbReference>
<dbReference type="CDD" id="cd06442">
    <property type="entry name" value="DPM1_like"/>
    <property type="match status" value="1"/>
</dbReference>
<sequence length="247" mass="27962">MNASRPFENRLELSVIIPCYNERDNVEPLFSALIKALDGRKWEAIFVDDNSPDGTIKQVWQLAQQDQRIRGILRVGRRGLSSAVIEGVLSSSAECVAVIDGDMQHDETLLPTMLDAILRENYDFAVGSRHVEGGDNTGLANRWRLFLSNTGIRISQQFLPVTLNDPMSGFFMLRRSLFIQLLPALSGTGFKILLDLVMSASASVRLKEIPFQFRQRLFGESKLGFKIMVQFLFMLMEKLFKTSLKKK</sequence>
<dbReference type="PANTHER" id="PTHR43398">
    <property type="entry name" value="DOLICHOL-PHOSPHATE MANNOSYLTRANSFERASE SUBUNIT 1"/>
    <property type="match status" value="1"/>
</dbReference>
<dbReference type="InterPro" id="IPR039528">
    <property type="entry name" value="DPM1-like"/>
</dbReference>
<dbReference type="PANTHER" id="PTHR43398:SF1">
    <property type="entry name" value="DOLICHOL-PHOSPHATE MANNOSYLTRANSFERASE SUBUNIT 1"/>
    <property type="match status" value="1"/>
</dbReference>
<feature type="domain" description="Glycosyltransferase 2-like" evidence="4">
    <location>
        <begin position="14"/>
        <end position="181"/>
    </location>
</feature>
<comment type="caution">
    <text evidence="5">The sequence shown here is derived from an EMBL/GenBank/DDBJ whole genome shotgun (WGS) entry which is preliminary data.</text>
</comment>